<evidence type="ECO:0000313" key="1">
    <source>
        <dbReference type="EMBL" id="GAA54241.1"/>
    </source>
</evidence>
<gene>
    <name evidence="1" type="ORF">CLF_112950</name>
</gene>
<reference key="2">
    <citation type="submission" date="2011-10" db="EMBL/GenBank/DDBJ databases">
        <title>The genome and transcriptome sequence of Clonorchis sinensis provide insights into the carcinogenic liver fluke.</title>
        <authorList>
            <person name="Wang X."/>
            <person name="Huang Y."/>
            <person name="Chen W."/>
            <person name="Liu H."/>
            <person name="Guo L."/>
            <person name="Chen Y."/>
            <person name="Luo F."/>
            <person name="Zhou W."/>
            <person name="Sun J."/>
            <person name="Mao Q."/>
            <person name="Liang P."/>
            <person name="Zhou C."/>
            <person name="Tian Y."/>
            <person name="Men J."/>
            <person name="Lv X."/>
            <person name="Huang L."/>
            <person name="Zhou J."/>
            <person name="Hu Y."/>
            <person name="Li R."/>
            <person name="Zhang F."/>
            <person name="Lei H."/>
            <person name="Li X."/>
            <person name="Hu X."/>
            <person name="Liang C."/>
            <person name="Xu J."/>
            <person name="Wu Z."/>
            <person name="Yu X."/>
        </authorList>
    </citation>
    <scope>NUCLEOTIDE SEQUENCE</scope>
    <source>
        <strain>Henan</strain>
    </source>
</reference>
<organism evidence="1 2">
    <name type="scientific">Clonorchis sinensis</name>
    <name type="common">Chinese liver fluke</name>
    <dbReference type="NCBI Taxonomy" id="79923"/>
    <lineage>
        <taxon>Eukaryota</taxon>
        <taxon>Metazoa</taxon>
        <taxon>Spiralia</taxon>
        <taxon>Lophotrochozoa</taxon>
        <taxon>Platyhelminthes</taxon>
        <taxon>Trematoda</taxon>
        <taxon>Digenea</taxon>
        <taxon>Opisthorchiida</taxon>
        <taxon>Opisthorchiata</taxon>
        <taxon>Opisthorchiidae</taxon>
        <taxon>Clonorchis</taxon>
    </lineage>
</organism>
<name>G7YMR0_CLOSI</name>
<dbReference type="Proteomes" id="UP000008909">
    <property type="component" value="Unassembled WGS sequence"/>
</dbReference>
<accession>G7YMR0</accession>
<keyword evidence="2" id="KW-1185">Reference proteome</keyword>
<feature type="non-terminal residue" evidence="1">
    <location>
        <position position="220"/>
    </location>
</feature>
<evidence type="ECO:0008006" key="3">
    <source>
        <dbReference type="Google" id="ProtNLM"/>
    </source>
</evidence>
<evidence type="ECO:0000313" key="2">
    <source>
        <dbReference type="Proteomes" id="UP000008909"/>
    </source>
</evidence>
<dbReference type="Gene3D" id="3.60.10.10">
    <property type="entry name" value="Endonuclease/exonuclease/phosphatase"/>
    <property type="match status" value="1"/>
</dbReference>
<proteinExistence type="predicted"/>
<dbReference type="EMBL" id="DF143817">
    <property type="protein sequence ID" value="GAA54241.1"/>
    <property type="molecule type" value="Genomic_DNA"/>
</dbReference>
<reference evidence="1" key="1">
    <citation type="journal article" date="2011" name="Genome Biol.">
        <title>The draft genome of the carcinogenic human liver fluke Clonorchis sinensis.</title>
        <authorList>
            <person name="Wang X."/>
            <person name="Chen W."/>
            <person name="Huang Y."/>
            <person name="Sun J."/>
            <person name="Men J."/>
            <person name="Liu H."/>
            <person name="Luo F."/>
            <person name="Guo L."/>
            <person name="Lv X."/>
            <person name="Deng C."/>
            <person name="Zhou C."/>
            <person name="Fan Y."/>
            <person name="Li X."/>
            <person name="Huang L."/>
            <person name="Hu Y."/>
            <person name="Liang C."/>
            <person name="Hu X."/>
            <person name="Xu J."/>
            <person name="Yu X."/>
        </authorList>
    </citation>
    <scope>NUCLEOTIDE SEQUENCE [LARGE SCALE GENOMIC DNA]</scope>
    <source>
        <strain evidence="1">Henan</strain>
    </source>
</reference>
<dbReference type="AlphaFoldDB" id="G7YMR0"/>
<dbReference type="SUPFAM" id="SSF56219">
    <property type="entry name" value="DNase I-like"/>
    <property type="match status" value="1"/>
</dbReference>
<dbReference type="InterPro" id="IPR036691">
    <property type="entry name" value="Endo/exonu/phosph_ase_sf"/>
</dbReference>
<sequence>MAPTSSGICKSIFKPRHPVYLAAFNVHTLKQAGQEAALALTVDSLGIDLCCVSETTIQNTSTMIGITAPSVSTGFRLCTSGDPEAAAAGCAMVGIVLSYRAEVSLLDWMPVDSCLCAVRLATSVKESHKREVDRCLFIVSAYVPTDCSSDAVKDRFYDALSALLRRAKSSDIVVVAGDLNSHVGRLSVSETQLGRRRGLDSVRTNNGERLLQLCADRRLV</sequence>
<protein>
    <recommendedName>
        <fullName evidence="3">Endonuclease/exonuclease/phosphatase domain-containing protein</fullName>
    </recommendedName>
</protein>